<evidence type="ECO:0000256" key="1">
    <source>
        <dbReference type="ARBA" id="ARBA00004514"/>
    </source>
</evidence>
<evidence type="ECO:0000313" key="9">
    <source>
        <dbReference type="EMBL" id="MFC7747779.1"/>
    </source>
</evidence>
<comment type="similarity">
    <text evidence="6">Belongs to the bacillales FliT family.</text>
</comment>
<keyword evidence="2" id="KW-0963">Cytoplasm</keyword>
<feature type="coiled-coil region" evidence="8">
    <location>
        <begin position="27"/>
        <end position="91"/>
    </location>
</feature>
<comment type="subcellular location">
    <subcellularLocation>
        <location evidence="1">Cytoplasm</location>
        <location evidence="1">Cytosol</location>
    </subcellularLocation>
</comment>
<evidence type="ECO:0000256" key="5">
    <source>
        <dbReference type="ARBA" id="ARBA00093765"/>
    </source>
</evidence>
<proteinExistence type="inferred from homology"/>
<organism evidence="9 10">
    <name type="scientific">Lentibacillus kimchii</name>
    <dbReference type="NCBI Taxonomy" id="1542911"/>
    <lineage>
        <taxon>Bacteria</taxon>
        <taxon>Bacillati</taxon>
        <taxon>Bacillota</taxon>
        <taxon>Bacilli</taxon>
        <taxon>Bacillales</taxon>
        <taxon>Bacillaceae</taxon>
        <taxon>Lentibacillus</taxon>
    </lineage>
</organism>
<accession>A0ABW2UVB8</accession>
<keyword evidence="4" id="KW-0143">Chaperone</keyword>
<keyword evidence="8" id="KW-0175">Coiled coil</keyword>
<evidence type="ECO:0000256" key="7">
    <source>
        <dbReference type="ARBA" id="ARBA00093797"/>
    </source>
</evidence>
<keyword evidence="10" id="KW-1185">Reference proteome</keyword>
<evidence type="ECO:0000256" key="4">
    <source>
        <dbReference type="ARBA" id="ARBA00023186"/>
    </source>
</evidence>
<keyword evidence="3" id="KW-1005">Bacterial flagellum biogenesis</keyword>
<comment type="caution">
    <text evidence="9">The sequence shown here is derived from an EMBL/GenBank/DDBJ whole genome shotgun (WGS) entry which is preliminary data.</text>
</comment>
<dbReference type="InterPro" id="IPR008622">
    <property type="entry name" value="FliT"/>
</dbReference>
<sequence>MEKVQELLALTQQMEKLLDGDIYAENRDDVMANVQDLLEKRDKLLHQIEPPFADDESDMGQQVIEINHRVERKMNEQFAELKQVMKQVKQQKKSNRSYINPYAQVKTADGMYMDSRN</sequence>
<evidence type="ECO:0000313" key="10">
    <source>
        <dbReference type="Proteomes" id="UP001596620"/>
    </source>
</evidence>
<evidence type="ECO:0000256" key="8">
    <source>
        <dbReference type="SAM" id="Coils"/>
    </source>
</evidence>
<evidence type="ECO:0000256" key="3">
    <source>
        <dbReference type="ARBA" id="ARBA00022795"/>
    </source>
</evidence>
<reference evidence="10" key="1">
    <citation type="journal article" date="2019" name="Int. J. Syst. Evol. Microbiol.">
        <title>The Global Catalogue of Microorganisms (GCM) 10K type strain sequencing project: providing services to taxonomists for standard genome sequencing and annotation.</title>
        <authorList>
            <consortium name="The Broad Institute Genomics Platform"/>
            <consortium name="The Broad Institute Genome Sequencing Center for Infectious Disease"/>
            <person name="Wu L."/>
            <person name="Ma J."/>
        </authorList>
    </citation>
    <scope>NUCLEOTIDE SEQUENCE [LARGE SCALE GENOMIC DNA]</scope>
    <source>
        <strain evidence="10">JCM 30234</strain>
    </source>
</reference>
<dbReference type="Proteomes" id="UP001596620">
    <property type="component" value="Unassembled WGS sequence"/>
</dbReference>
<evidence type="ECO:0000256" key="6">
    <source>
        <dbReference type="ARBA" id="ARBA00093785"/>
    </source>
</evidence>
<gene>
    <name evidence="9" type="ORF">ACFQU8_11335</name>
</gene>
<name>A0ABW2UVB8_9BACI</name>
<evidence type="ECO:0000256" key="2">
    <source>
        <dbReference type="ARBA" id="ARBA00022490"/>
    </source>
</evidence>
<dbReference type="Pfam" id="PF05400">
    <property type="entry name" value="FliT"/>
    <property type="match status" value="1"/>
</dbReference>
<dbReference type="EMBL" id="JBHTGR010000055">
    <property type="protein sequence ID" value="MFC7747779.1"/>
    <property type="molecule type" value="Genomic_DNA"/>
</dbReference>
<comment type="function">
    <text evidence="5">May act as an export chaperone for the filament capping protein FliD.</text>
</comment>
<dbReference type="RefSeq" id="WP_382360098.1">
    <property type="nucleotide sequence ID" value="NZ_JBHTGR010000055.1"/>
</dbReference>
<protein>
    <recommendedName>
        <fullName evidence="7">Flagellar protein FliT</fullName>
    </recommendedName>
</protein>